<dbReference type="Pfam" id="PF00616">
    <property type="entry name" value="RasGAP"/>
    <property type="match status" value="1"/>
</dbReference>
<organism evidence="5 6">
    <name type="scientific">Coemansia spiralis</name>
    <dbReference type="NCBI Taxonomy" id="417178"/>
    <lineage>
        <taxon>Eukaryota</taxon>
        <taxon>Fungi</taxon>
        <taxon>Fungi incertae sedis</taxon>
        <taxon>Zoopagomycota</taxon>
        <taxon>Kickxellomycotina</taxon>
        <taxon>Kickxellomycetes</taxon>
        <taxon>Kickxellales</taxon>
        <taxon>Kickxellaceae</taxon>
        <taxon>Coemansia</taxon>
    </lineage>
</organism>
<feature type="domain" description="Ras-GAP" evidence="4">
    <location>
        <begin position="1506"/>
        <end position="1700"/>
    </location>
</feature>
<feature type="region of interest" description="Disordered" evidence="3">
    <location>
        <begin position="894"/>
        <end position="1017"/>
    </location>
</feature>
<dbReference type="PANTHER" id="PTHR10194">
    <property type="entry name" value="RAS GTPASE-ACTIVATING PROTEINS"/>
    <property type="match status" value="1"/>
</dbReference>
<protein>
    <submittedName>
        <fullName evidence="5">Ras GTPase activating protein ira2</fullName>
    </submittedName>
</protein>
<dbReference type="Pfam" id="PF13716">
    <property type="entry name" value="CRAL_TRIO_2"/>
    <property type="match status" value="1"/>
</dbReference>
<feature type="compositionally biased region" description="Low complexity" evidence="3">
    <location>
        <begin position="906"/>
        <end position="919"/>
    </location>
</feature>
<accession>A0A9W8G450</accession>
<keyword evidence="1" id="KW-0343">GTPase activation</keyword>
<proteinExistence type="predicted"/>
<feature type="region of interest" description="Disordered" evidence="3">
    <location>
        <begin position="2174"/>
        <end position="2211"/>
    </location>
</feature>
<dbReference type="SUPFAM" id="SSF52087">
    <property type="entry name" value="CRAL/TRIO domain"/>
    <property type="match status" value="1"/>
</dbReference>
<feature type="compositionally biased region" description="Basic and acidic residues" evidence="3">
    <location>
        <begin position="921"/>
        <end position="938"/>
    </location>
</feature>
<evidence type="ECO:0000259" key="4">
    <source>
        <dbReference type="PROSITE" id="PS50018"/>
    </source>
</evidence>
<feature type="compositionally biased region" description="Basic and acidic residues" evidence="3">
    <location>
        <begin position="2200"/>
        <end position="2211"/>
    </location>
</feature>
<dbReference type="InterPro" id="IPR008936">
    <property type="entry name" value="Rho_GTPase_activation_prot"/>
</dbReference>
<dbReference type="Gene3D" id="1.10.506.10">
    <property type="entry name" value="GTPase Activation - p120gap, domain 1"/>
    <property type="match status" value="2"/>
</dbReference>
<dbReference type="SMART" id="SM00323">
    <property type="entry name" value="RasGAP"/>
    <property type="match status" value="1"/>
</dbReference>
<evidence type="ECO:0000256" key="3">
    <source>
        <dbReference type="SAM" id="MobiDB-lite"/>
    </source>
</evidence>
<dbReference type="InterPro" id="IPR001251">
    <property type="entry name" value="CRAL-TRIO_dom"/>
</dbReference>
<comment type="caution">
    <text evidence="5">The sequence shown here is derived from an EMBL/GenBank/DDBJ whole genome shotgun (WGS) entry which is preliminary data.</text>
</comment>
<evidence type="ECO:0000256" key="1">
    <source>
        <dbReference type="ARBA" id="ARBA00022468"/>
    </source>
</evidence>
<reference evidence="5" key="1">
    <citation type="submission" date="2022-07" db="EMBL/GenBank/DDBJ databases">
        <title>Phylogenomic reconstructions and comparative analyses of Kickxellomycotina fungi.</title>
        <authorList>
            <person name="Reynolds N.K."/>
            <person name="Stajich J.E."/>
            <person name="Barry K."/>
            <person name="Grigoriev I.V."/>
            <person name="Crous P."/>
            <person name="Smith M.E."/>
        </authorList>
    </citation>
    <scope>NUCLEOTIDE SEQUENCE</scope>
    <source>
        <strain evidence="5">NRRL 3115</strain>
    </source>
</reference>
<dbReference type="Pfam" id="PF21877">
    <property type="entry name" value="PH_NF1"/>
    <property type="match status" value="1"/>
</dbReference>
<evidence type="ECO:0000313" key="6">
    <source>
        <dbReference type="Proteomes" id="UP001151518"/>
    </source>
</evidence>
<evidence type="ECO:0000313" key="5">
    <source>
        <dbReference type="EMBL" id="KAJ2672801.1"/>
    </source>
</evidence>
<dbReference type="Gene3D" id="3.40.525.10">
    <property type="entry name" value="CRAL-TRIO lipid binding domain"/>
    <property type="match status" value="1"/>
</dbReference>
<dbReference type="InterPro" id="IPR023152">
    <property type="entry name" value="RasGAP_CS"/>
</dbReference>
<dbReference type="PROSITE" id="PS00509">
    <property type="entry name" value="RAS_GTPASE_ACTIV_1"/>
    <property type="match status" value="1"/>
</dbReference>
<feature type="compositionally biased region" description="Low complexity" evidence="3">
    <location>
        <begin position="945"/>
        <end position="988"/>
    </location>
</feature>
<dbReference type="PANTHER" id="PTHR10194:SF142">
    <property type="entry name" value="NEUROFIBROMIN"/>
    <property type="match status" value="1"/>
</dbReference>
<feature type="region of interest" description="Disordered" evidence="3">
    <location>
        <begin position="1754"/>
        <end position="1774"/>
    </location>
</feature>
<dbReference type="InterPro" id="IPR001936">
    <property type="entry name" value="RasGAP_dom"/>
</dbReference>
<dbReference type="InterPro" id="IPR011993">
    <property type="entry name" value="PH-like_dom_sf"/>
</dbReference>
<dbReference type="EMBL" id="JANBTW010000076">
    <property type="protein sequence ID" value="KAJ2672801.1"/>
    <property type="molecule type" value="Genomic_DNA"/>
</dbReference>
<feature type="region of interest" description="Disordered" evidence="3">
    <location>
        <begin position="3098"/>
        <end position="3158"/>
    </location>
</feature>
<dbReference type="OrthoDB" id="28245at2759"/>
<feature type="compositionally biased region" description="Gly residues" evidence="3">
    <location>
        <begin position="989"/>
        <end position="1001"/>
    </location>
</feature>
<dbReference type="InterPro" id="IPR054071">
    <property type="entry name" value="PH_NF1"/>
</dbReference>
<sequence>MPYEVALVEKLITSFKDKLPCYSGLPIEQLSVDKEFYENVNVLIQLHEMRLSALLRRLFSLLETIARAAQTSDQRQSGLFQQSQLLMLRVIAMGMFYHWHQIYASHGVNSDRALINLSGSSSEESSEDGAAAAVNGRGYNKGEFNLYYPAPLEEPVAKRAFSIASEYFRSWTSPHSVRLLADTVGNQARYMFMLRSTHTSQSSPLSASVMDIAIGTSMLQKFVRLCISEPTADMSLEIQDAAGAIFMFVSASNWNVAMQRAKSCLYLVLSRGDEVADLTDIRFLEYASMDVTRLAQIIDAFNDVFTRVKPAEQLKLAVVLRRAIWNFISRCAGTFIDMHLTMQRPPTNRIEPFMDNLRAIIDSHTRSNAHPAFYQLMIMLLMLCPDTLVLATEHAFEHGEAREDGCSKHIRCISRIHQYMTNRDVPEGIVLAAQELQRTASVLTVIPENNVSRLAEMFEADVNSVLLDSSNRLSPYREEPIEPKLLLMNTMSCIFQLNPEKALQVYLPRVTGPKAEPWMQLIFMYAVEGATPQKHYTKSIASVPMFNKMASKLILDLLRRNVDTIQTISEQQSAGAGAQARATTGYGRRIPGYSGNDGTSAGFNATKSICDMALNMASTGEKVSIVPPNEIAQRVQMVSKILQIVAQDPRTAIWGENEDSKFESMELIVGAISSCIQEPSIAIQRSAGLALRALFSPAIFSEWVQSADIAFATWTLSLQVIQGICRALVHSMVTSTLVQHRQLLEILFDMMVLSNSILELSSGAMGATVEMAEYPQFEVAFEVVVMLHLWADDLDITQLTQECIRLKTRGQQLMVDAGILVDPTLSNHRLYQELDTNDVKQAGVYSRLAQMRAIFRIIRKHMRPTAGAQAAWQETYKLWRQMLQVLLMREETARVPDNSPVERDNSSVVASNVSTTSVSIKDVKDEKKEQTSRRRNMFEKLTGQSNKLSMRSSSTSNSTGSSSNVGSGLSVGNPVQRTAGSTGSTHGTGSAGLAGGVGGQAGRDDNQSVGPLRSAGIIGPGTQLPAVIRTHTLTTNELRTQWRYCTGFLLAAGGACISDGPVAADRMGGGDTAELHSLLEHFIGECLKLIVSDDIQLRELAKEGLGNKTHPGIYMLFLDGCLLNMKRFMQPSGEVSVSESRTLFVSQCISIIESLIDRDVTDSLLQSSMNIDFSPVLLTMCKYLNAASVQSMNGALQERIRYTRMVDMFLQSSLRQAIAQEVNLRNDLLETFVNWVTELRAMDPRTLRTEEPHMTKLLTDLTISTMRALIQVLDKLPVKPMNNPGPTSANQPSDVRSLRGRAYRRYFDFFVRFMSQCRMVEIQEFSSMTSVHATNTAAAAALDAATGGNTTPANRGRANRSESFVAATTDVGVGRDIARNIYGSSAASTGSSVPPLPNVHGAHRFNRELSQNAELLLNISIKALTNMLAANLEIGLQYSLTIIYHEDTKLRALFTDMFTTILNEGIDIDSLGGDTPEHWKSRLVETLIDPNLKLLLGINELCQVQDIDELGAALINIFEARNQTRILFERVITVELERTDSASELFRRNCLATRLLSYYAKLHGDAYLKSTLVPAIRKLLAQPPGTLTFELNPNKMTESADRDRNLKNVERLCSLVIDAIVSSVNNLPSTLRWICNLIYRIVITRFPDAGYTAVGGFVFLRFLCPAIVAPDSHGICSQITNSEVRRGLLLCTKITHNLANDILFGNKETYMVPLNKFISENRTRTMNFLSEIAELTDDTESIFDGTAKSIASSTGASSALPVGRPSTEYGGSSEADIEVNTTDSTGVSTKDFVAVQRFIFDHLDRLDTYLAREPMVRLHVQQKPNEKRKSTHARTAAANAASAAALGSVAGNGISPTASAIPVGASGQSETPAGSNGAVTLAKAANAEAATAGEITSTENLFTQVSYIMRQLGPPPAPADKSQPKAAVVAEPVNTTSTTGSEEMFYDILRRDVGRNTDAIAKKAIIYVGGLSREKRPVIYVIARRLQMQYLDMESVMLHTLRILEPLATKGFEVFFDLTQFGPANEVPMQWLRQLKRILPETIINNIQSVYWYNVNTHFRKYVKQGNLNLPPRMARRSVFPHSLSDLHEFLASPQADLPPGTVSLDNESGINISPVSRVSRSHPPLPCVVKVTPEAVQITALRRQEVFSLSTYFNDVYHVTEIADLQLIPNSDFSIMPDPDPETPGKNRGTLHRTASRSSESDRASGTRGKGDEQLVLIRFEGTNASITFSSPKWELLYKAIRSARSRYSNHPNAPAMQERVIRPADVPGTLLNVALLNCGAENATLRISAYRMLISVVATFNMDVGHELAFATDLCLPPNPLQFIFRICTRLSISAPDMTLELLSEALLAFTKCAANMKPWILHYMQPWLLCLGQFTHDTVSHPDALSRTQDIIRSLIRLHLKEPTMYMHFKEHVWSLLARVEELTDIVLDILVTVALEYGALTVETELIADMLATLAGKNPRYNKLVVRLRKLVAQTCTMSVVHISSHQLWPEIAVYMRLLLTTSFSNSNLAEEYLPDVAFVTCMLLKSGPGLIHATLHGIVMHVVHSLALTQCNGMIIDQTFSSTITGANSFAGNPVRQLKESNDAVGAEGGNGSLLLSSYAQLAQQLAELIQKKTKFNFGLRAKSTSAVTFIASSYTRGGAASTLNPEALMEFKDELGTNGPALESPREALAGVERVAQIFLRIMENPAFTSGRGNSWRARWTTLVTASTFVFNPAIQPRAFVLLGKLAAHDEVDDDLLYQTLATLRGALASFGETDESLPISVLICLVNMVGNLPPDSSYLASLFWVGIGVMQIGHLPLYKVGLSLMSKVIRTLDACGAFLPENGDGFQHFLMSARVAVEKASDQIDDVVGISFRYSFSAALSLLLLRGMEDMSTKDEAYEVILQIIGIVANCRKWQQADTANPDRKFDLILPYLILIIPTASVRKELVHVFSTAGYSITADTKSSLERGGYVRLLEQTHKNDIARKCQSDYILYPSILSAMLQSSRAEQEIMILYSLLASKIAWVDSTMSLLVMESLAPVMSSAIHNSHSSKLIHKLHDVMVRLAITRPHFDPDVFIQQQSLLHNGANLADIAHGLTVDAVAATTRKSVISPSPVSSSIAGHRISNAPPARNREDSSERTNMLHNAQSQETMSMLSKQSSTHSIGNQDTSFERSMVPAHREYMGRIGFGGMGRVIVFGGSITQWRELAELASLVVDQML</sequence>
<gene>
    <name evidence="5" type="primary">IRA2</name>
    <name evidence="5" type="ORF">GGI25_004951</name>
</gene>
<dbReference type="SUPFAM" id="SSF48350">
    <property type="entry name" value="GTPase activation domain, GAP"/>
    <property type="match status" value="1"/>
</dbReference>
<feature type="compositionally biased region" description="Polar residues" evidence="3">
    <location>
        <begin position="3125"/>
        <end position="3155"/>
    </location>
</feature>
<keyword evidence="2" id="KW-0597">Phosphoprotein</keyword>
<dbReference type="PROSITE" id="PS50018">
    <property type="entry name" value="RAS_GTPASE_ACTIV_2"/>
    <property type="match status" value="1"/>
</dbReference>
<name>A0A9W8G450_9FUNG</name>
<dbReference type="Proteomes" id="UP001151518">
    <property type="component" value="Unassembled WGS sequence"/>
</dbReference>
<dbReference type="GO" id="GO:0005096">
    <property type="term" value="F:GTPase activator activity"/>
    <property type="evidence" value="ECO:0007669"/>
    <property type="project" value="UniProtKB-KW"/>
</dbReference>
<feature type="compositionally biased region" description="Basic and acidic residues" evidence="3">
    <location>
        <begin position="894"/>
        <end position="905"/>
    </location>
</feature>
<dbReference type="Gene3D" id="2.30.29.30">
    <property type="entry name" value="Pleckstrin-homology domain (PH domain)/Phosphotyrosine-binding domain (PTB)"/>
    <property type="match status" value="1"/>
</dbReference>
<dbReference type="InterPro" id="IPR036865">
    <property type="entry name" value="CRAL-TRIO_dom_sf"/>
</dbReference>
<evidence type="ECO:0000256" key="2">
    <source>
        <dbReference type="ARBA" id="ARBA00022553"/>
    </source>
</evidence>
<dbReference type="InterPro" id="IPR039360">
    <property type="entry name" value="Ras_GTPase"/>
</dbReference>